<protein>
    <submittedName>
        <fullName evidence="1">Uncharacterized protein</fullName>
    </submittedName>
</protein>
<gene>
    <name evidence="1" type="ORF">LSCM1_06797</name>
</gene>
<keyword evidence="2" id="KW-1185">Reference proteome</keyword>
<dbReference type="KEGG" id="lmat:92516714"/>
<dbReference type="Proteomes" id="UP000673552">
    <property type="component" value="Unassembled WGS sequence"/>
</dbReference>
<reference evidence="2" key="2">
    <citation type="journal article" date="2021" name="Sci. Data">
        <title>Chromosome-scale genome sequencing, assembly and annotation of six genomes from subfamily Leishmaniinae.</title>
        <authorList>
            <person name="Almutairi H."/>
            <person name="Urbaniak M.D."/>
            <person name="Bates M.D."/>
            <person name="Jariyapan N."/>
            <person name="Kwakye-Nuako G."/>
            <person name="Thomaz Soccol V."/>
            <person name="Al-Salem W.S."/>
            <person name="Dillon R.J."/>
            <person name="Bates P.A."/>
            <person name="Gatherer D."/>
        </authorList>
    </citation>
    <scope>NUCLEOTIDE SEQUENCE [LARGE SCALE GENOMIC DNA]</scope>
</reference>
<accession>A0A836KNQ0</accession>
<sequence length="421" mass="44973">MAAPAARASHKEDTASANDSDDDAVAFVIGDGQHTMYFSRSALMRHTPFFCAYFTERTAHAAAAGGGGCGGAIVMLRHVQPRSAEAALRLCHSAHHADDELFWSLQRECETADAALQPEKLRAVLSLYSACVTFELHAHAKAVSATVANIVTAHTVYDVLKTCARYTTTLLPETQRAAGLDMLLAACHAFVRVPAAWQSERRWRRLLRRYPELLERVAAAHAATAASAAASTVSSAHGESSTIPVAGFSPPSLRRVLLSPQKDAAATAVSATAVPQSAAPLPDVFAEHLRQTEDLALAAQWRYRTMAAEVAALRESCTALENTARRDEAAAAELALYLGEVRVYVQALRSAEAEAQQLCAAAAAPSLPTSPATLHELRCNIQCASARAAERKAAVDELIVVEQDALCELDAELARLRLAIC</sequence>
<name>A0A836KNQ0_9TRYP</name>
<dbReference type="AlphaFoldDB" id="A0A836KNQ0"/>
<dbReference type="EMBL" id="JAFEUZ010000018">
    <property type="protein sequence ID" value="KAG5481116.1"/>
    <property type="molecule type" value="Genomic_DNA"/>
</dbReference>
<evidence type="ECO:0000313" key="1">
    <source>
        <dbReference type="EMBL" id="KAG5481116.1"/>
    </source>
</evidence>
<dbReference type="GeneID" id="92516714"/>
<evidence type="ECO:0000313" key="2">
    <source>
        <dbReference type="Proteomes" id="UP000673552"/>
    </source>
</evidence>
<dbReference type="RefSeq" id="XP_067179549.1">
    <property type="nucleotide sequence ID" value="XM_067324202.1"/>
</dbReference>
<comment type="caution">
    <text evidence="1">The sequence shown here is derived from an EMBL/GenBank/DDBJ whole genome shotgun (WGS) entry which is preliminary data.</text>
</comment>
<reference evidence="2" key="1">
    <citation type="journal article" date="2021" name="Microbiol. Resour. Announc.">
        <title>LGAAP: Leishmaniinae Genome Assembly and Annotation Pipeline.</title>
        <authorList>
            <person name="Almutairi H."/>
            <person name="Urbaniak M.D."/>
            <person name="Bates M.D."/>
            <person name="Jariyapan N."/>
            <person name="Kwakye-Nuako G."/>
            <person name="Thomaz-Soccol V."/>
            <person name="Al-Salem W.S."/>
            <person name="Dillon R.J."/>
            <person name="Bates P.A."/>
            <person name="Gatherer D."/>
        </authorList>
    </citation>
    <scope>NUCLEOTIDE SEQUENCE [LARGE SCALE GENOMIC DNA]</scope>
</reference>
<organism evidence="1 2">
    <name type="scientific">Leishmania martiniquensis</name>
    <dbReference type="NCBI Taxonomy" id="1580590"/>
    <lineage>
        <taxon>Eukaryota</taxon>
        <taxon>Discoba</taxon>
        <taxon>Euglenozoa</taxon>
        <taxon>Kinetoplastea</taxon>
        <taxon>Metakinetoplastina</taxon>
        <taxon>Trypanosomatida</taxon>
        <taxon>Trypanosomatidae</taxon>
        <taxon>Leishmaniinae</taxon>
        <taxon>Leishmania</taxon>
    </lineage>
</organism>
<proteinExistence type="predicted"/>
<dbReference type="OrthoDB" id="265657at2759"/>